<reference evidence="10 11" key="1">
    <citation type="submission" date="2016-10" db="EMBL/GenBank/DDBJ databases">
        <authorList>
            <person name="de Groot N.N."/>
        </authorList>
    </citation>
    <scope>NUCLEOTIDE SEQUENCE [LARGE SCALE GENOMIC DNA]</scope>
    <source>
        <strain evidence="10 11">DSM 21771</strain>
    </source>
</reference>
<feature type="domain" description="Prepilin type IV endopeptidase peptidase" evidence="8">
    <location>
        <begin position="104"/>
        <end position="205"/>
    </location>
</feature>
<keyword evidence="6 7" id="KW-0472">Membrane</keyword>
<evidence type="ECO:0000256" key="1">
    <source>
        <dbReference type="ARBA" id="ARBA00004651"/>
    </source>
</evidence>
<proteinExistence type="inferred from homology"/>
<comment type="similarity">
    <text evidence="2">Belongs to the peptidase A24 family.</text>
</comment>
<feature type="domain" description="Prepilin peptidase A24 N-terminal" evidence="9">
    <location>
        <begin position="10"/>
        <end position="92"/>
    </location>
</feature>
<evidence type="ECO:0000256" key="6">
    <source>
        <dbReference type="ARBA" id="ARBA00023136"/>
    </source>
</evidence>
<dbReference type="OrthoDB" id="9789291at2"/>
<feature type="transmembrane region" description="Helical" evidence="7">
    <location>
        <begin position="179"/>
        <end position="212"/>
    </location>
</feature>
<dbReference type="PANTHER" id="PTHR30487:SF0">
    <property type="entry name" value="PREPILIN LEADER PEPTIDASE_N-METHYLTRANSFERASE-RELATED"/>
    <property type="match status" value="1"/>
</dbReference>
<dbReference type="Proteomes" id="UP000198853">
    <property type="component" value="Unassembled WGS sequence"/>
</dbReference>
<dbReference type="Pfam" id="PF06750">
    <property type="entry name" value="A24_N_bact"/>
    <property type="match status" value="1"/>
</dbReference>
<keyword evidence="4 7" id="KW-0812">Transmembrane</keyword>
<dbReference type="Pfam" id="PF01478">
    <property type="entry name" value="Peptidase_A24"/>
    <property type="match status" value="1"/>
</dbReference>
<evidence type="ECO:0000256" key="7">
    <source>
        <dbReference type="SAM" id="Phobius"/>
    </source>
</evidence>
<feature type="transmembrane region" description="Helical" evidence="7">
    <location>
        <begin position="224"/>
        <end position="246"/>
    </location>
</feature>
<keyword evidence="3" id="KW-1003">Cell membrane</keyword>
<organism evidence="10 11">
    <name type="scientific">Natribacillus halophilus</name>
    <dbReference type="NCBI Taxonomy" id="549003"/>
    <lineage>
        <taxon>Bacteria</taxon>
        <taxon>Bacillati</taxon>
        <taxon>Bacillota</taxon>
        <taxon>Bacilli</taxon>
        <taxon>Bacillales</taxon>
        <taxon>Bacillaceae</taxon>
        <taxon>Natribacillus</taxon>
    </lineage>
</organism>
<feature type="transmembrane region" description="Helical" evidence="7">
    <location>
        <begin position="6"/>
        <end position="26"/>
    </location>
</feature>
<dbReference type="InterPro" id="IPR000045">
    <property type="entry name" value="Prepilin_IV_endopep_pep"/>
</dbReference>
<keyword evidence="5 7" id="KW-1133">Transmembrane helix</keyword>
<evidence type="ECO:0000259" key="9">
    <source>
        <dbReference type="Pfam" id="PF06750"/>
    </source>
</evidence>
<feature type="transmembrane region" description="Helical" evidence="7">
    <location>
        <begin position="99"/>
        <end position="117"/>
    </location>
</feature>
<keyword evidence="11" id="KW-1185">Reference proteome</keyword>
<evidence type="ECO:0000256" key="5">
    <source>
        <dbReference type="ARBA" id="ARBA00022989"/>
    </source>
</evidence>
<dbReference type="GO" id="GO:0006465">
    <property type="term" value="P:signal peptide processing"/>
    <property type="evidence" value="ECO:0007669"/>
    <property type="project" value="TreeGrafter"/>
</dbReference>
<dbReference type="PANTHER" id="PTHR30487">
    <property type="entry name" value="TYPE 4 PREPILIN-LIKE PROTEINS LEADER PEPTIDE-PROCESSING ENZYME"/>
    <property type="match status" value="1"/>
</dbReference>
<evidence type="ECO:0000256" key="4">
    <source>
        <dbReference type="ARBA" id="ARBA00022692"/>
    </source>
</evidence>
<feature type="transmembrane region" description="Helical" evidence="7">
    <location>
        <begin position="147"/>
        <end position="167"/>
    </location>
</feature>
<dbReference type="RefSeq" id="WP_090396819.1">
    <property type="nucleotide sequence ID" value="NZ_FNEN01000003.1"/>
</dbReference>
<name>A0A1G8LS23_9BACI</name>
<sequence>MLFDVIVFLLLGLVLGSFFQVVGMRVPSGEPFAWSRSVCPHCRTTLQARDLWPVLSYLFTMGKCRYCGTRISGQYVLVELSTAFLFVLAYFRYQFTLDTMLALLVLSLVMIVTITDLRYMRIPNAILLFFASCLLLIRIFVAPYDPWWDPFLAALLSFSVLYGVMIMSGGGLGGGDVKLFAVLGLAFGLWDLLLVFFLSTLFGTLSSLAAFASGHLKRGQAFPFAPSIALAGIVVLFIGDWLWGLYPVM</sequence>
<evidence type="ECO:0000256" key="3">
    <source>
        <dbReference type="ARBA" id="ARBA00022475"/>
    </source>
</evidence>
<feature type="transmembrane region" description="Helical" evidence="7">
    <location>
        <begin position="124"/>
        <end position="141"/>
    </location>
</feature>
<dbReference type="InterPro" id="IPR010627">
    <property type="entry name" value="Prepilin_pept_A24_N"/>
</dbReference>
<dbReference type="Gene3D" id="1.20.120.1220">
    <property type="match status" value="1"/>
</dbReference>
<dbReference type="AlphaFoldDB" id="A0A1G8LS23"/>
<dbReference type="GO" id="GO:0004190">
    <property type="term" value="F:aspartic-type endopeptidase activity"/>
    <property type="evidence" value="ECO:0007669"/>
    <property type="project" value="InterPro"/>
</dbReference>
<comment type="subcellular location">
    <subcellularLocation>
        <location evidence="1">Cell membrane</location>
        <topology evidence="1">Multi-pass membrane protein</topology>
    </subcellularLocation>
</comment>
<evidence type="ECO:0000259" key="8">
    <source>
        <dbReference type="Pfam" id="PF01478"/>
    </source>
</evidence>
<dbReference type="GO" id="GO:0005886">
    <property type="term" value="C:plasma membrane"/>
    <property type="evidence" value="ECO:0007669"/>
    <property type="project" value="UniProtKB-SubCell"/>
</dbReference>
<evidence type="ECO:0000313" key="11">
    <source>
        <dbReference type="Proteomes" id="UP000198853"/>
    </source>
</evidence>
<accession>A0A1G8LS23</accession>
<protein>
    <submittedName>
        <fullName evidence="10">Type 4 prepilin peptidase 1 Aspartic peptidase. MEROPS family A24A</fullName>
    </submittedName>
</protein>
<evidence type="ECO:0000256" key="2">
    <source>
        <dbReference type="ARBA" id="ARBA00005801"/>
    </source>
</evidence>
<gene>
    <name evidence="10" type="ORF">SAMN04488123_103239</name>
</gene>
<dbReference type="EMBL" id="FNEN01000003">
    <property type="protein sequence ID" value="SDI58423.1"/>
    <property type="molecule type" value="Genomic_DNA"/>
</dbReference>
<evidence type="ECO:0000313" key="10">
    <source>
        <dbReference type="EMBL" id="SDI58423.1"/>
    </source>
</evidence>
<dbReference type="InterPro" id="IPR050882">
    <property type="entry name" value="Prepilin_peptidase/N-MTase"/>
</dbReference>